<keyword evidence="1" id="KW-0175">Coiled coil</keyword>
<dbReference type="AlphaFoldDB" id="A0A9P0CVD7"/>
<feature type="coiled-coil region" evidence="1">
    <location>
        <begin position="226"/>
        <end position="271"/>
    </location>
</feature>
<feature type="compositionally biased region" description="Low complexity" evidence="2">
    <location>
        <begin position="77"/>
        <end position="94"/>
    </location>
</feature>
<dbReference type="EMBL" id="OV651815">
    <property type="protein sequence ID" value="CAH1108989.1"/>
    <property type="molecule type" value="Genomic_DNA"/>
</dbReference>
<name>A0A9P0CVD7_9CUCU</name>
<organism evidence="3 4">
    <name type="scientific">Psylliodes chrysocephalus</name>
    <dbReference type="NCBI Taxonomy" id="3402493"/>
    <lineage>
        <taxon>Eukaryota</taxon>
        <taxon>Metazoa</taxon>
        <taxon>Ecdysozoa</taxon>
        <taxon>Arthropoda</taxon>
        <taxon>Hexapoda</taxon>
        <taxon>Insecta</taxon>
        <taxon>Pterygota</taxon>
        <taxon>Neoptera</taxon>
        <taxon>Endopterygota</taxon>
        <taxon>Coleoptera</taxon>
        <taxon>Polyphaga</taxon>
        <taxon>Cucujiformia</taxon>
        <taxon>Chrysomeloidea</taxon>
        <taxon>Chrysomelidae</taxon>
        <taxon>Galerucinae</taxon>
        <taxon>Alticini</taxon>
        <taxon>Psylliodes</taxon>
    </lineage>
</organism>
<evidence type="ECO:0000313" key="3">
    <source>
        <dbReference type="EMBL" id="CAH1108989.1"/>
    </source>
</evidence>
<proteinExistence type="predicted"/>
<protein>
    <submittedName>
        <fullName evidence="3">Uncharacterized protein</fullName>
    </submittedName>
</protein>
<dbReference type="OrthoDB" id="6762179at2759"/>
<accession>A0A9P0CVD7</accession>
<feature type="region of interest" description="Disordered" evidence="2">
    <location>
        <begin position="177"/>
        <end position="200"/>
    </location>
</feature>
<dbReference type="Proteomes" id="UP001153636">
    <property type="component" value="Chromosome 3"/>
</dbReference>
<evidence type="ECO:0000256" key="1">
    <source>
        <dbReference type="SAM" id="Coils"/>
    </source>
</evidence>
<keyword evidence="4" id="KW-1185">Reference proteome</keyword>
<gene>
    <name evidence="3" type="ORF">PSYICH_LOCUS9692</name>
</gene>
<reference evidence="3" key="1">
    <citation type="submission" date="2022-01" db="EMBL/GenBank/DDBJ databases">
        <authorList>
            <person name="King R."/>
        </authorList>
    </citation>
    <scope>NUCLEOTIDE SEQUENCE</scope>
</reference>
<feature type="region of interest" description="Disordered" evidence="2">
    <location>
        <begin position="59"/>
        <end position="101"/>
    </location>
</feature>
<evidence type="ECO:0000256" key="2">
    <source>
        <dbReference type="SAM" id="MobiDB-lite"/>
    </source>
</evidence>
<feature type="compositionally biased region" description="Basic and acidic residues" evidence="2">
    <location>
        <begin position="188"/>
        <end position="200"/>
    </location>
</feature>
<evidence type="ECO:0000313" key="4">
    <source>
        <dbReference type="Proteomes" id="UP001153636"/>
    </source>
</evidence>
<sequence>MIETEEISLDKLSPINDKEEQRIMFEKAGLLLERLAHDSEKDENTVNIADFKLQKIISNVEHEGSSNEDSSSDDSSTEGSSTEDSSDDGSSNGEEQIDKKNIKASLEKMLKNKEEELEAIKFETDILFEGLSRKHEAEKDLDNEKQNVSPIKAEANIDQETIHFSIEKSVAINEKTNTEINENGGKNSEQKKESEPKPAEVQKKFNFVNEEEKTIHKMLSTVQSRQNLLEEKMVALKASTESLREQLQTEKEKLKEEINKTIELEKMIKNENQIKEQYMKQSWKIGEDDILNNMESFGDYRYFTNTTINFGMEIKKRNYQKWLSEIGNECERQLTTVQNNLLVLKPLKETVSKWSKLNSEETDLDYKSEETDLFDKGELTANTEEVEGEIANEYANEKEKKYSGNLGNEIIKNSQAIQEKNWTKYKETEEDDDGVENKYENQLSEVQKIKFDKNTHDLAKIDIVIKTKSLESCNINYS</sequence>